<sequence>MTAHSPDCTVDAVILAGGSARRMGGMDKPALTVGRISLLQKVIAAVARSRHIVVVGPHRSELSSDIVQTRESPAGAGPVAAIAAGLAVLPDSDATIVLVLAADLPFVDASAVESLLMQMQSHSAVFAQDDTGRTQYLFGAWRADDLRRRLADVPDTSDLAMKAILPVDYAVTRIESVGDCDTLADLELARELVAARSPDAPVLSAGQARESIRERIHPLSPRTVAPDAALGSTLSEPLVAAAPLPPVDISAMDGYAVRGEAPWTIRAEVAYAGTSGHGSLAPGDALRIATGAQVPAGATSVIRDEHVSSDGRRLIRRADSPVRDDTRRAGEDWTTGAELVAPGTHVSPAVVSVALSAEVASLTVRGPVLARVVLSGNEIRSDGKLEPGQTRDSIGSVLPTYLAFCGIVVLDTIHLQDSSTAFEDLLRQPSDAHVIVVVGATGGGAADQLRTALTRADADIVVPRMRVRPGGSQITAVLPNGIVVLGLPGNPLAAIGTVMLTAPALVDALTARTTKPPLLGYLTDESVAAPTDRLVPVGRDGARWRVHHDLHTAHLLDLVCHDALALVPADKTPGTPVELLLLPR</sequence>
<dbReference type="Pfam" id="PF03453">
    <property type="entry name" value="MoeA_N"/>
    <property type="match status" value="1"/>
</dbReference>
<keyword evidence="3 5" id="KW-0500">Molybdenum</keyword>
<dbReference type="Proteomes" id="UP001432000">
    <property type="component" value="Chromosome"/>
</dbReference>
<evidence type="ECO:0000256" key="5">
    <source>
        <dbReference type="RuleBase" id="RU365090"/>
    </source>
</evidence>
<dbReference type="SMART" id="SM00852">
    <property type="entry name" value="MoCF_biosynth"/>
    <property type="match status" value="1"/>
</dbReference>
<dbReference type="PANTHER" id="PTHR10192:SF5">
    <property type="entry name" value="GEPHYRIN"/>
    <property type="match status" value="1"/>
</dbReference>
<comment type="similarity">
    <text evidence="2 5">Belongs to the MoeA family.</text>
</comment>
<evidence type="ECO:0000256" key="2">
    <source>
        <dbReference type="ARBA" id="ARBA00010763"/>
    </source>
</evidence>
<keyword evidence="5" id="KW-0479">Metal-binding</keyword>
<feature type="domain" description="MoaB/Mog" evidence="6">
    <location>
        <begin position="371"/>
        <end position="508"/>
    </location>
</feature>
<keyword evidence="8" id="KW-1185">Reference proteome</keyword>
<name>A0ABZ2PQV5_9NOCA</name>
<dbReference type="InterPro" id="IPR001453">
    <property type="entry name" value="MoaB/Mog_dom"/>
</dbReference>
<gene>
    <name evidence="7" type="ORF">WDS16_12640</name>
</gene>
<comment type="function">
    <text evidence="1 5">Catalyzes the insertion of molybdate into adenylated molybdopterin with the concomitant release of AMP.</text>
</comment>
<dbReference type="SUPFAM" id="SSF53448">
    <property type="entry name" value="Nucleotide-diphospho-sugar transferases"/>
    <property type="match status" value="1"/>
</dbReference>
<dbReference type="InterPro" id="IPR005110">
    <property type="entry name" value="MoeA_linker/N"/>
</dbReference>
<evidence type="ECO:0000256" key="3">
    <source>
        <dbReference type="ARBA" id="ARBA00022505"/>
    </source>
</evidence>
<evidence type="ECO:0000256" key="1">
    <source>
        <dbReference type="ARBA" id="ARBA00002901"/>
    </source>
</evidence>
<dbReference type="InterPro" id="IPR025877">
    <property type="entry name" value="MobA-like_NTP_Trfase"/>
</dbReference>
<evidence type="ECO:0000313" key="8">
    <source>
        <dbReference type="Proteomes" id="UP001432000"/>
    </source>
</evidence>
<dbReference type="EMBL" id="CP147846">
    <property type="protein sequence ID" value="WXG71247.1"/>
    <property type="molecule type" value="Genomic_DNA"/>
</dbReference>
<dbReference type="InterPro" id="IPR036688">
    <property type="entry name" value="MoeA_C_domain_IV_sf"/>
</dbReference>
<dbReference type="Gene3D" id="3.90.550.10">
    <property type="entry name" value="Spore Coat Polysaccharide Biosynthesis Protein SpsA, Chain A"/>
    <property type="match status" value="1"/>
</dbReference>
<keyword evidence="5" id="KW-0501">Molybdenum cofactor biosynthesis</keyword>
<dbReference type="PANTHER" id="PTHR10192">
    <property type="entry name" value="MOLYBDOPTERIN BIOSYNTHESIS PROTEIN"/>
    <property type="match status" value="1"/>
</dbReference>
<comment type="catalytic activity">
    <reaction evidence="4">
        <text>adenylyl-molybdopterin + molybdate = Mo-molybdopterin + AMP + H(+)</text>
        <dbReference type="Rhea" id="RHEA:35047"/>
        <dbReference type="ChEBI" id="CHEBI:15378"/>
        <dbReference type="ChEBI" id="CHEBI:36264"/>
        <dbReference type="ChEBI" id="CHEBI:62727"/>
        <dbReference type="ChEBI" id="CHEBI:71302"/>
        <dbReference type="ChEBI" id="CHEBI:456215"/>
        <dbReference type="EC" id="2.10.1.1"/>
    </reaction>
</comment>
<proteinExistence type="inferred from homology"/>
<evidence type="ECO:0000259" key="6">
    <source>
        <dbReference type="SMART" id="SM00852"/>
    </source>
</evidence>
<evidence type="ECO:0000256" key="4">
    <source>
        <dbReference type="ARBA" id="ARBA00047317"/>
    </source>
</evidence>
<dbReference type="Gene3D" id="2.40.340.10">
    <property type="entry name" value="MoeA, C-terminal, domain IV"/>
    <property type="match status" value="1"/>
</dbReference>
<dbReference type="Gene3D" id="3.90.105.10">
    <property type="entry name" value="Molybdopterin biosynthesis moea protein, domain 2"/>
    <property type="match status" value="1"/>
</dbReference>
<keyword evidence="5" id="KW-0460">Magnesium</keyword>
<accession>A0ABZ2PQV5</accession>
<dbReference type="RefSeq" id="WP_338892969.1">
    <property type="nucleotide sequence ID" value="NZ_CP147846.1"/>
</dbReference>
<dbReference type="InterPro" id="IPR029044">
    <property type="entry name" value="Nucleotide-diphossugar_trans"/>
</dbReference>
<dbReference type="InterPro" id="IPR038987">
    <property type="entry name" value="MoeA-like"/>
</dbReference>
<comment type="pathway">
    <text evidence="5">Cofactor biosynthesis; molybdopterin biosynthesis.</text>
</comment>
<dbReference type="SUPFAM" id="SSF63882">
    <property type="entry name" value="MoeA N-terminal region -like"/>
    <property type="match status" value="1"/>
</dbReference>
<organism evidence="7 8">
    <name type="scientific">Rhodococcus sovatensis</name>
    <dbReference type="NCBI Taxonomy" id="1805840"/>
    <lineage>
        <taxon>Bacteria</taxon>
        <taxon>Bacillati</taxon>
        <taxon>Actinomycetota</taxon>
        <taxon>Actinomycetes</taxon>
        <taxon>Mycobacteriales</taxon>
        <taxon>Nocardiaceae</taxon>
        <taxon>Rhodococcus</taxon>
    </lineage>
</organism>
<reference evidence="7 8" key="1">
    <citation type="submission" date="2024-03" db="EMBL/GenBank/DDBJ databases">
        <title>Natural products discovery in diverse microorganisms through a two-stage MS feature dereplication strategy.</title>
        <authorList>
            <person name="Zhang R."/>
        </authorList>
    </citation>
    <scope>NUCLEOTIDE SEQUENCE [LARGE SCALE GENOMIC DNA]</scope>
    <source>
        <strain evidence="7 8">18930</strain>
    </source>
</reference>
<dbReference type="GO" id="GO:0016740">
    <property type="term" value="F:transferase activity"/>
    <property type="evidence" value="ECO:0007669"/>
    <property type="project" value="UniProtKB-KW"/>
</dbReference>
<comment type="cofactor">
    <cofactor evidence="5">
        <name>Mg(2+)</name>
        <dbReference type="ChEBI" id="CHEBI:18420"/>
    </cofactor>
</comment>
<dbReference type="Gene3D" id="2.170.190.11">
    <property type="entry name" value="Molybdopterin biosynthesis moea protein, domain 3"/>
    <property type="match status" value="1"/>
</dbReference>
<dbReference type="InterPro" id="IPR036135">
    <property type="entry name" value="MoeA_linker/N_sf"/>
</dbReference>
<dbReference type="Pfam" id="PF12804">
    <property type="entry name" value="NTP_transf_3"/>
    <property type="match status" value="1"/>
</dbReference>
<dbReference type="EC" id="2.10.1.1" evidence="5"/>
<dbReference type="SUPFAM" id="SSF53218">
    <property type="entry name" value="Molybdenum cofactor biosynthesis proteins"/>
    <property type="match status" value="1"/>
</dbReference>
<protein>
    <recommendedName>
        <fullName evidence="5">Molybdopterin molybdenumtransferase</fullName>
        <ecNumber evidence="5">2.10.1.1</ecNumber>
    </recommendedName>
</protein>
<dbReference type="Pfam" id="PF00994">
    <property type="entry name" value="MoCF_biosynth"/>
    <property type="match status" value="1"/>
</dbReference>
<keyword evidence="5 7" id="KW-0808">Transferase</keyword>
<evidence type="ECO:0000313" key="7">
    <source>
        <dbReference type="EMBL" id="WXG71247.1"/>
    </source>
</evidence>
<dbReference type="Gene3D" id="3.40.980.10">
    <property type="entry name" value="MoaB/Mog-like domain"/>
    <property type="match status" value="1"/>
</dbReference>
<dbReference type="InterPro" id="IPR036425">
    <property type="entry name" value="MoaB/Mog-like_dom_sf"/>
</dbReference>